<evidence type="ECO:0000259" key="9">
    <source>
        <dbReference type="PROSITE" id="PS51829"/>
    </source>
</evidence>
<keyword evidence="5" id="KW-0378">Hydrolase</keyword>
<evidence type="ECO:0000256" key="7">
    <source>
        <dbReference type="PROSITE-ProRule" id="PRU01379"/>
    </source>
</evidence>
<dbReference type="PROSITE" id="PS52035">
    <property type="entry name" value="PEPTIDASE_M14"/>
    <property type="match status" value="1"/>
</dbReference>
<feature type="chain" id="PRO_5045139025" evidence="8">
    <location>
        <begin position="25"/>
        <end position="805"/>
    </location>
</feature>
<comment type="caution">
    <text evidence="11">The sequence shown here is derived from an EMBL/GenBank/DDBJ whole genome shotgun (WGS) entry which is preliminary data.</text>
</comment>
<dbReference type="Gene3D" id="2.60.120.260">
    <property type="entry name" value="Galactose-binding domain-like"/>
    <property type="match status" value="1"/>
</dbReference>
<evidence type="ECO:0000256" key="2">
    <source>
        <dbReference type="ARBA" id="ARBA00005988"/>
    </source>
</evidence>
<evidence type="ECO:0000256" key="8">
    <source>
        <dbReference type="SAM" id="SignalP"/>
    </source>
</evidence>
<reference evidence="11 12" key="1">
    <citation type="submission" date="2024-06" db="EMBL/GenBank/DDBJ databases">
        <authorList>
            <person name="Li F."/>
        </authorList>
    </citation>
    <scope>NUCLEOTIDE SEQUENCE [LARGE SCALE GENOMIC DNA]</scope>
    <source>
        <strain evidence="11 12">GXAS 311</strain>
    </source>
</reference>
<name>A0ABV2BQ49_9GAMM</name>
<feature type="signal peptide" evidence="8">
    <location>
        <begin position="1"/>
        <end position="24"/>
    </location>
</feature>
<evidence type="ECO:0000256" key="6">
    <source>
        <dbReference type="ARBA" id="ARBA00022833"/>
    </source>
</evidence>
<feature type="domain" description="Peptidase M14" evidence="10">
    <location>
        <begin position="135"/>
        <end position="445"/>
    </location>
</feature>
<evidence type="ECO:0000256" key="3">
    <source>
        <dbReference type="ARBA" id="ARBA00022670"/>
    </source>
</evidence>
<feature type="active site" description="Proton donor/acceptor" evidence="7">
    <location>
        <position position="415"/>
    </location>
</feature>
<keyword evidence="4" id="KW-0479">Metal-binding</keyword>
<dbReference type="Pfam" id="PF01483">
    <property type="entry name" value="P_proprotein"/>
    <property type="match status" value="1"/>
</dbReference>
<evidence type="ECO:0000259" key="10">
    <source>
        <dbReference type="PROSITE" id="PS52035"/>
    </source>
</evidence>
<dbReference type="InterPro" id="IPR057247">
    <property type="entry name" value="CARBOXYPEPT_ZN_2"/>
</dbReference>
<dbReference type="InterPro" id="IPR000834">
    <property type="entry name" value="Peptidase_M14"/>
</dbReference>
<keyword evidence="12" id="KW-1185">Reference proteome</keyword>
<evidence type="ECO:0000256" key="5">
    <source>
        <dbReference type="ARBA" id="ARBA00022801"/>
    </source>
</evidence>
<proteinExistence type="inferred from homology"/>
<dbReference type="Proteomes" id="UP001548189">
    <property type="component" value="Unassembled WGS sequence"/>
</dbReference>
<comment type="similarity">
    <text evidence="2 7">Belongs to the peptidase M14 family.</text>
</comment>
<evidence type="ECO:0000313" key="12">
    <source>
        <dbReference type="Proteomes" id="UP001548189"/>
    </source>
</evidence>
<sequence>MKTRNKLRLLTTMVLGTCMMPAFADLPKLADTFEQYALEKEVTNIYRAYFPSKDIARKTTITFHSQLHETNWEDGYLILELSSEEIEKIKTFGYKIQPATEFIQRRNSRLDKLQQQFQHALNSDATTQAIPNYPCYETVEETFSSADSIVANHSNLAKFVDVGNSWRKTQNLGGYDIKVLQLTNQSTSGEKPILFVNSAIHAREYTTAPLSLAFANWLVDGYGSNADATWLLDHHEIHLMLHTNPDGRKKAESGLSWRKNTNQNYCGSTSNSRGADLNRNFTFAWNITNGQGSSGNQCSDTYRGPSAGSEPEIQAMQSYVRSIFPDRRGPGQNDAAPSDTSGIHIDIHSYSELVLWPWGHTNQQAPNGTQLQTLGRKFAYFNGYTPQQSIGLYPTDGTSDDVSYGELGVAAYTFELGTSFFQSCSTYQNTILPDNLEALVYAAKVARLPYITPGGPDITSVKINNTADIVYLPQGESATLTASTTDTRFNSSNGTESTQNITAAEYYVDTPPWQSGATALPLSAQDGSFNNKTESVTGSINTDNLAYGRHIIYVRAKDANNTWGAVSAIFVEITDTVEPTENELLNGQTRSNLSGARDDEDYYFMEVPAGATSLKFVMSGGSGDADMYVKYGSKPTTSDWECRPYKGGNDETCDITNIQAGAYHVLVRGYSAYSNASLTGTFTTSTPTDGFENTNNVDIPDNNPTGAVSEIEVTRSGSSGTVMVELEVIHTYIGDLVIDLIAPDNSVYNLHDRTGGSADNINQTYNVNVGFTNSNGTWKLKVTDQANRDVGYIDRVKLFFDNKSK</sequence>
<dbReference type="SUPFAM" id="SSF49785">
    <property type="entry name" value="Galactose-binding domain-like"/>
    <property type="match status" value="1"/>
</dbReference>
<dbReference type="SUPFAM" id="SSF53187">
    <property type="entry name" value="Zn-dependent exopeptidases"/>
    <property type="match status" value="1"/>
</dbReference>
<dbReference type="InterPro" id="IPR007280">
    <property type="entry name" value="Peptidase_C_arc/bac"/>
</dbReference>
<evidence type="ECO:0000256" key="1">
    <source>
        <dbReference type="ARBA" id="ARBA00001947"/>
    </source>
</evidence>
<dbReference type="PROSITE" id="PS00133">
    <property type="entry name" value="CARBOXYPEPT_ZN_2"/>
    <property type="match status" value="1"/>
</dbReference>
<gene>
    <name evidence="11" type="ORF">ABVT43_02515</name>
</gene>
<dbReference type="Pfam" id="PF04151">
    <property type="entry name" value="PPC"/>
    <property type="match status" value="1"/>
</dbReference>
<feature type="domain" description="P/Homo B" evidence="9">
    <location>
        <begin position="684"/>
        <end position="805"/>
    </location>
</feature>
<dbReference type="SUPFAM" id="SSF89260">
    <property type="entry name" value="Collagen-binding domain"/>
    <property type="match status" value="1"/>
</dbReference>
<evidence type="ECO:0000256" key="4">
    <source>
        <dbReference type="ARBA" id="ARBA00022723"/>
    </source>
</evidence>
<dbReference type="PROSITE" id="PS51829">
    <property type="entry name" value="P_HOMO_B"/>
    <property type="match status" value="1"/>
</dbReference>
<dbReference type="Gene3D" id="3.40.630.10">
    <property type="entry name" value="Zn peptidases"/>
    <property type="match status" value="1"/>
</dbReference>
<comment type="cofactor">
    <cofactor evidence="1">
        <name>Zn(2+)</name>
        <dbReference type="ChEBI" id="CHEBI:29105"/>
    </cofactor>
</comment>
<dbReference type="InterPro" id="IPR002884">
    <property type="entry name" value="P_dom"/>
</dbReference>
<protein>
    <submittedName>
        <fullName evidence="11">M14 family zinc carboxypeptidase</fullName>
    </submittedName>
</protein>
<keyword evidence="11" id="KW-0121">Carboxypeptidase</keyword>
<dbReference type="InterPro" id="IPR008979">
    <property type="entry name" value="Galactose-bd-like_sf"/>
</dbReference>
<keyword evidence="3" id="KW-0645">Protease</keyword>
<keyword evidence="8" id="KW-0732">Signal</keyword>
<accession>A0ABV2BQ49</accession>
<keyword evidence="6" id="KW-0862">Zinc</keyword>
<dbReference type="RefSeq" id="WP_353873542.1">
    <property type="nucleotide sequence ID" value="NZ_JBEVCJ010000002.1"/>
</dbReference>
<dbReference type="CDD" id="cd06226">
    <property type="entry name" value="M14_CPT_like"/>
    <property type="match status" value="1"/>
</dbReference>
<evidence type="ECO:0000313" key="11">
    <source>
        <dbReference type="EMBL" id="MET1253991.1"/>
    </source>
</evidence>
<dbReference type="GO" id="GO:0004180">
    <property type="term" value="F:carboxypeptidase activity"/>
    <property type="evidence" value="ECO:0007669"/>
    <property type="project" value="UniProtKB-KW"/>
</dbReference>
<dbReference type="Gene3D" id="2.60.120.380">
    <property type="match status" value="1"/>
</dbReference>
<dbReference type="EMBL" id="JBEVCJ010000002">
    <property type="protein sequence ID" value="MET1253991.1"/>
    <property type="molecule type" value="Genomic_DNA"/>
</dbReference>
<dbReference type="PANTHER" id="PTHR11705:SF119">
    <property type="entry name" value="OS02G0119300 PROTEIN"/>
    <property type="match status" value="1"/>
</dbReference>
<organism evidence="11 12">
    <name type="scientific">Aliikangiella maris</name>
    <dbReference type="NCBI Taxonomy" id="3162458"/>
    <lineage>
        <taxon>Bacteria</taxon>
        <taxon>Pseudomonadati</taxon>
        <taxon>Pseudomonadota</taxon>
        <taxon>Gammaproteobacteria</taxon>
        <taxon>Oceanospirillales</taxon>
        <taxon>Pleioneaceae</taxon>
        <taxon>Aliikangiella</taxon>
    </lineage>
</organism>
<dbReference type="SMART" id="SM00631">
    <property type="entry name" value="Zn_pept"/>
    <property type="match status" value="1"/>
</dbReference>
<dbReference type="PANTHER" id="PTHR11705">
    <property type="entry name" value="PROTEASE FAMILY M14 CARBOXYPEPTIDASE A,B"/>
    <property type="match status" value="1"/>
</dbReference>
<dbReference type="Pfam" id="PF00246">
    <property type="entry name" value="Peptidase_M14"/>
    <property type="match status" value="1"/>
</dbReference>